<comment type="function">
    <text evidence="4">A flexible structure which links the flagellar filament to the drive apparatus in the basal body.</text>
</comment>
<dbReference type="InterPro" id="IPR010930">
    <property type="entry name" value="Flg_bb/hook_C_dom"/>
</dbReference>
<keyword evidence="8" id="KW-0966">Cell projection</keyword>
<dbReference type="Pfam" id="PF22692">
    <property type="entry name" value="LlgE_F_G_D1"/>
    <property type="match status" value="1"/>
</dbReference>
<feature type="domain" description="Flagellar hook protein FlgE/F/G-like D1" evidence="7">
    <location>
        <begin position="85"/>
        <end position="137"/>
    </location>
</feature>
<evidence type="ECO:0000259" key="7">
    <source>
        <dbReference type="Pfam" id="PF22692"/>
    </source>
</evidence>
<dbReference type="Pfam" id="PF00460">
    <property type="entry name" value="Flg_bb_rod"/>
    <property type="match status" value="1"/>
</dbReference>
<gene>
    <name evidence="8" type="ORF">ACFOD4_13860</name>
</gene>
<keyword evidence="3 4" id="KW-0975">Bacterial flagellum</keyword>
<dbReference type="PANTHER" id="PTHR30435:SF1">
    <property type="entry name" value="FLAGELLAR HOOK PROTEIN FLGE"/>
    <property type="match status" value="1"/>
</dbReference>
<evidence type="ECO:0000259" key="6">
    <source>
        <dbReference type="Pfam" id="PF06429"/>
    </source>
</evidence>
<protein>
    <recommendedName>
        <fullName evidence="4">Flagellar hook protein FlgE</fullName>
    </recommendedName>
</protein>
<dbReference type="InterPro" id="IPR037058">
    <property type="entry name" value="Falgellar_hook_FlgE_sf"/>
</dbReference>
<dbReference type="NCBIfam" id="TIGR03506">
    <property type="entry name" value="FlgEFG_subfam"/>
    <property type="match status" value="1"/>
</dbReference>
<dbReference type="InterPro" id="IPR020013">
    <property type="entry name" value="Flagellar_FlgE/F/G"/>
</dbReference>
<dbReference type="SUPFAM" id="SSF117143">
    <property type="entry name" value="Flagellar hook protein flgE"/>
    <property type="match status" value="1"/>
</dbReference>
<dbReference type="InterPro" id="IPR001444">
    <property type="entry name" value="Flag_bb_rod_N"/>
</dbReference>
<dbReference type="Pfam" id="PF06429">
    <property type="entry name" value="Flg_bbr_C"/>
    <property type="match status" value="1"/>
</dbReference>
<evidence type="ECO:0000256" key="3">
    <source>
        <dbReference type="ARBA" id="ARBA00023143"/>
    </source>
</evidence>
<accession>A0ABV7G0I0</accession>
<keyword evidence="8" id="KW-0969">Cilium</keyword>
<evidence type="ECO:0000256" key="2">
    <source>
        <dbReference type="ARBA" id="ARBA00009677"/>
    </source>
</evidence>
<feature type="domain" description="Flagellar basal-body/hook protein C-terminal" evidence="6">
    <location>
        <begin position="439"/>
        <end position="482"/>
    </location>
</feature>
<keyword evidence="8" id="KW-0282">Flagellum</keyword>
<comment type="similarity">
    <text evidence="2 4">Belongs to the flagella basal body rod proteins family.</text>
</comment>
<dbReference type="EMBL" id="JBHRTN010000014">
    <property type="protein sequence ID" value="MFC3126149.1"/>
    <property type="molecule type" value="Genomic_DNA"/>
</dbReference>
<dbReference type="InterPro" id="IPR037925">
    <property type="entry name" value="FlgE/F/G-like"/>
</dbReference>
<feature type="domain" description="Flagellar basal body rod protein N-terminal" evidence="5">
    <location>
        <begin position="7"/>
        <end position="37"/>
    </location>
</feature>
<evidence type="ECO:0000256" key="4">
    <source>
        <dbReference type="RuleBase" id="RU362116"/>
    </source>
</evidence>
<dbReference type="InterPro" id="IPR053967">
    <property type="entry name" value="LlgE_F_G-like_D1"/>
</dbReference>
<evidence type="ECO:0000313" key="9">
    <source>
        <dbReference type="Proteomes" id="UP001595593"/>
    </source>
</evidence>
<dbReference type="Proteomes" id="UP001595593">
    <property type="component" value="Unassembled WGS sequence"/>
</dbReference>
<dbReference type="Gene3D" id="2.60.98.20">
    <property type="entry name" value="Flagellar hook protein FlgE"/>
    <property type="match status" value="1"/>
</dbReference>
<keyword evidence="9" id="KW-1185">Reference proteome</keyword>
<dbReference type="PANTHER" id="PTHR30435">
    <property type="entry name" value="FLAGELLAR PROTEIN"/>
    <property type="match status" value="1"/>
</dbReference>
<proteinExistence type="inferred from homology"/>
<comment type="subcellular location">
    <subcellularLocation>
        <location evidence="1 4">Bacterial flagellum basal body</location>
    </subcellularLocation>
</comment>
<evidence type="ECO:0000259" key="5">
    <source>
        <dbReference type="Pfam" id="PF00460"/>
    </source>
</evidence>
<name>A0ABV7G0I0_9PROT</name>
<reference evidence="9" key="1">
    <citation type="journal article" date="2019" name="Int. J. Syst. Evol. Microbiol.">
        <title>The Global Catalogue of Microorganisms (GCM) 10K type strain sequencing project: providing services to taxonomists for standard genome sequencing and annotation.</title>
        <authorList>
            <consortium name="The Broad Institute Genomics Platform"/>
            <consortium name="The Broad Institute Genome Sequencing Center for Infectious Disease"/>
            <person name="Wu L."/>
            <person name="Ma J."/>
        </authorList>
    </citation>
    <scope>NUCLEOTIDE SEQUENCE [LARGE SCALE GENOMIC DNA]</scope>
    <source>
        <strain evidence="9">KCTC 52094</strain>
    </source>
</reference>
<dbReference type="RefSeq" id="WP_379597306.1">
    <property type="nucleotide sequence ID" value="NZ_JBHRTN010000014.1"/>
</dbReference>
<sequence length="484" mass="49848">MTAINALRTSTSGLNAQATKLAGISNNIANSSTVGYKRVDTQFSSLVLEGTSSGSTALAGASAQNRVEISKVGQVQSTGIDTDIAVNGNGFLVVNEGSGSDGKYLATRAGSFRPDANGNLVNSAGYYLQGVPLGADGLPVGNKGDNNLESLTTVNISNTSVAASPTTEMTFWANLPALQTAPTNTPPDHDAFISSVDYYDALGASQTLTYRFTPVIGDPDTVTANSNKWTLEIFDSATTNDGGLVGLAGIEFWDEGAGPNKAGTIKAFTDASGTYAKASGPVSSGAADVPNPASYGQDHSTLTPPQNQFRDGVGSYDPINGMLKIKVANGAVDLPIKLGGVDSISGITQLAGNYTPVKIEKDGSAFGLLERVSVENDGKVIATFSNGQSRAIYQLKLAVFPNADGLNPVRGDAYEMSRTAGAVRLLTAGEGSAGTTSGGALEASNVDIGTELTNLIETQRAYSSNASVVRTADQMLEEATNLKR</sequence>
<organism evidence="8 9">
    <name type="scientific">Teichococcus globiformis</name>
    <dbReference type="NCBI Taxonomy" id="2307229"/>
    <lineage>
        <taxon>Bacteria</taxon>
        <taxon>Pseudomonadati</taxon>
        <taxon>Pseudomonadota</taxon>
        <taxon>Alphaproteobacteria</taxon>
        <taxon>Acetobacterales</taxon>
        <taxon>Roseomonadaceae</taxon>
        <taxon>Roseomonas</taxon>
    </lineage>
</organism>
<evidence type="ECO:0000313" key="8">
    <source>
        <dbReference type="EMBL" id="MFC3126149.1"/>
    </source>
</evidence>
<comment type="caution">
    <text evidence="8">The sequence shown here is derived from an EMBL/GenBank/DDBJ whole genome shotgun (WGS) entry which is preliminary data.</text>
</comment>
<evidence type="ECO:0000256" key="1">
    <source>
        <dbReference type="ARBA" id="ARBA00004117"/>
    </source>
</evidence>